<protein>
    <recommendedName>
        <fullName evidence="2">Myb/SANT-like domain-containing protein</fullName>
    </recommendedName>
</protein>
<dbReference type="Proteomes" id="UP000516437">
    <property type="component" value="Chromosome 4"/>
</dbReference>
<organism evidence="3 4">
    <name type="scientific">Morella rubra</name>
    <name type="common">Chinese bayberry</name>
    <dbReference type="NCBI Taxonomy" id="262757"/>
    <lineage>
        <taxon>Eukaryota</taxon>
        <taxon>Viridiplantae</taxon>
        <taxon>Streptophyta</taxon>
        <taxon>Embryophyta</taxon>
        <taxon>Tracheophyta</taxon>
        <taxon>Spermatophyta</taxon>
        <taxon>Magnoliopsida</taxon>
        <taxon>eudicotyledons</taxon>
        <taxon>Gunneridae</taxon>
        <taxon>Pentapetalae</taxon>
        <taxon>rosids</taxon>
        <taxon>fabids</taxon>
        <taxon>Fagales</taxon>
        <taxon>Myricaceae</taxon>
        <taxon>Morella</taxon>
    </lineage>
</organism>
<dbReference type="PANTHER" id="PTHR47584">
    <property type="match status" value="1"/>
</dbReference>
<evidence type="ECO:0000313" key="3">
    <source>
        <dbReference type="EMBL" id="KAB1215751.1"/>
    </source>
</evidence>
<feature type="domain" description="Myb/SANT-like" evidence="2">
    <location>
        <begin position="16"/>
        <end position="93"/>
    </location>
</feature>
<dbReference type="Pfam" id="PF12776">
    <property type="entry name" value="Myb_DNA-bind_3"/>
    <property type="match status" value="1"/>
</dbReference>
<evidence type="ECO:0000256" key="1">
    <source>
        <dbReference type="SAM" id="MobiDB-lite"/>
    </source>
</evidence>
<evidence type="ECO:0000259" key="2">
    <source>
        <dbReference type="Pfam" id="PF12776"/>
    </source>
</evidence>
<sequence>MSSMCRHFFLSGKQVSGNDNKFVDGKPNDAQLWNRVAANLNSEGQICMMGHQVMTKVNALKIDYKAFHLLKDQTDVGWDFVKNTINVDDAWWLTFPHNASVSVRKGSWVSCVSDIFSVGEKEQYGWQLWAAEVNKYCKNFRNHGLQNYEELHLLFNKSFASGALGQASSQRAPTTRGIGPKDEQPLWHSPRGRDHVIIAHEF</sequence>
<dbReference type="InterPro" id="IPR024752">
    <property type="entry name" value="Myb/SANT-like_dom"/>
</dbReference>
<gene>
    <name evidence="3" type="ORF">CJ030_MR4G020419</name>
</gene>
<feature type="region of interest" description="Disordered" evidence="1">
    <location>
        <begin position="165"/>
        <end position="186"/>
    </location>
</feature>
<dbReference type="InterPro" id="IPR045026">
    <property type="entry name" value="LIMYB"/>
</dbReference>
<dbReference type="EMBL" id="RXIC02000022">
    <property type="protein sequence ID" value="KAB1215751.1"/>
    <property type="molecule type" value="Genomic_DNA"/>
</dbReference>
<comment type="caution">
    <text evidence="3">The sequence shown here is derived from an EMBL/GenBank/DDBJ whole genome shotgun (WGS) entry which is preliminary data.</text>
</comment>
<keyword evidence="4" id="KW-1185">Reference proteome</keyword>
<dbReference type="AlphaFoldDB" id="A0A6A1VS66"/>
<evidence type="ECO:0000313" key="4">
    <source>
        <dbReference type="Proteomes" id="UP000516437"/>
    </source>
</evidence>
<dbReference type="PANTHER" id="PTHR47584:SF14">
    <property type="entry name" value="L10-INTERACTING MYB DOMAIN-CONTAINING PROTEIN-LIKE"/>
    <property type="match status" value="1"/>
</dbReference>
<proteinExistence type="predicted"/>
<reference evidence="3 4" key="1">
    <citation type="journal article" date="2019" name="Plant Biotechnol. J.">
        <title>The red bayberry genome and genetic basis of sex determination.</title>
        <authorList>
            <person name="Jia H.M."/>
            <person name="Jia H.J."/>
            <person name="Cai Q.L."/>
            <person name="Wang Y."/>
            <person name="Zhao H.B."/>
            <person name="Yang W.F."/>
            <person name="Wang G.Y."/>
            <person name="Li Y.H."/>
            <person name="Zhan D.L."/>
            <person name="Shen Y.T."/>
            <person name="Niu Q.F."/>
            <person name="Chang L."/>
            <person name="Qiu J."/>
            <person name="Zhao L."/>
            <person name="Xie H.B."/>
            <person name="Fu W.Y."/>
            <person name="Jin J."/>
            <person name="Li X.W."/>
            <person name="Jiao Y."/>
            <person name="Zhou C.C."/>
            <person name="Tu T."/>
            <person name="Chai C.Y."/>
            <person name="Gao J.L."/>
            <person name="Fan L.J."/>
            <person name="van de Weg E."/>
            <person name="Wang J.Y."/>
            <person name="Gao Z.S."/>
        </authorList>
    </citation>
    <scope>NUCLEOTIDE SEQUENCE [LARGE SCALE GENOMIC DNA]</scope>
    <source>
        <tissue evidence="3">Leaves</tissue>
    </source>
</reference>
<name>A0A6A1VS66_9ROSI</name>
<dbReference type="OrthoDB" id="686198at2759"/>
<accession>A0A6A1VS66</accession>